<evidence type="ECO:0000259" key="5">
    <source>
        <dbReference type="PROSITE" id="PS51635"/>
    </source>
</evidence>
<keyword evidence="7" id="KW-1185">Reference proteome</keyword>
<dbReference type="SUPFAM" id="SSF52151">
    <property type="entry name" value="FabD/lysophospholipase-like"/>
    <property type="match status" value="1"/>
</dbReference>
<evidence type="ECO:0000256" key="3">
    <source>
        <dbReference type="ARBA" id="ARBA00023098"/>
    </source>
</evidence>
<dbReference type="GO" id="GO:0016042">
    <property type="term" value="P:lipid catabolic process"/>
    <property type="evidence" value="ECO:0007669"/>
    <property type="project" value="UniProtKB-UniRule"/>
</dbReference>
<keyword evidence="1 4" id="KW-0378">Hydrolase</keyword>
<evidence type="ECO:0000313" key="6">
    <source>
        <dbReference type="EMBL" id="ASV32332.1"/>
    </source>
</evidence>
<evidence type="ECO:0000256" key="2">
    <source>
        <dbReference type="ARBA" id="ARBA00022963"/>
    </source>
</evidence>
<dbReference type="Gene3D" id="3.40.1090.10">
    <property type="entry name" value="Cytosolic phospholipase A2 catalytic domain"/>
    <property type="match status" value="1"/>
</dbReference>
<evidence type="ECO:0000256" key="4">
    <source>
        <dbReference type="PROSITE-ProRule" id="PRU01161"/>
    </source>
</evidence>
<dbReference type="InterPro" id="IPR002641">
    <property type="entry name" value="PNPLA_dom"/>
</dbReference>
<keyword evidence="3 4" id="KW-0443">Lipid metabolism</keyword>
<protein>
    <recommendedName>
        <fullName evidence="5">PNPLA domain-containing protein</fullName>
    </recommendedName>
</protein>
<accession>A0A223VAL7</accession>
<dbReference type="KEGG" id="marb:CJ263_20045"/>
<feature type="short sequence motif" description="DGA/G" evidence="4">
    <location>
        <begin position="214"/>
        <end position="216"/>
    </location>
</feature>
<dbReference type="GO" id="GO:0016020">
    <property type="term" value="C:membrane"/>
    <property type="evidence" value="ECO:0007669"/>
    <property type="project" value="TreeGrafter"/>
</dbReference>
<evidence type="ECO:0000313" key="7">
    <source>
        <dbReference type="Proteomes" id="UP000215244"/>
    </source>
</evidence>
<dbReference type="GO" id="GO:0047499">
    <property type="term" value="F:calcium-independent phospholipase A2 activity"/>
    <property type="evidence" value="ECO:0007669"/>
    <property type="project" value="TreeGrafter"/>
</dbReference>
<comment type="caution">
    <text evidence="4">Lacks conserved residue(s) required for the propagation of feature annotation.</text>
</comment>
<reference evidence="6 7" key="1">
    <citation type="submission" date="2017-08" db="EMBL/GenBank/DDBJ databases">
        <title>The complete genome sequence of Maribacter sp. B1, isolated from deep-sea sediment.</title>
        <authorList>
            <person name="Wu Y.-H."/>
            <person name="Cheng H."/>
            <person name="Xu X.-W."/>
        </authorList>
    </citation>
    <scope>NUCLEOTIDE SEQUENCE [LARGE SCALE GENOMIC DNA]</scope>
    <source>
        <strain evidence="6 7">B1</strain>
    </source>
</reference>
<evidence type="ECO:0000256" key="1">
    <source>
        <dbReference type="ARBA" id="ARBA00022801"/>
    </source>
</evidence>
<dbReference type="PANTHER" id="PTHR24185:SF1">
    <property type="entry name" value="CALCIUM-INDEPENDENT PHOSPHOLIPASE A2-GAMMA"/>
    <property type="match status" value="1"/>
</dbReference>
<dbReference type="InterPro" id="IPR016035">
    <property type="entry name" value="Acyl_Trfase/lysoPLipase"/>
</dbReference>
<keyword evidence="2 4" id="KW-0442">Lipid degradation</keyword>
<dbReference type="AlphaFoldDB" id="A0A223VAL7"/>
<feature type="active site" description="Nucleophile" evidence="4">
    <location>
        <position position="59"/>
    </location>
</feature>
<dbReference type="GO" id="GO:0019369">
    <property type="term" value="P:arachidonate metabolic process"/>
    <property type="evidence" value="ECO:0007669"/>
    <property type="project" value="TreeGrafter"/>
</dbReference>
<sequence>MLKYLSYKLLINNNDMYNILSLDGGGSWSLLQFLTLRERYGNSKGHEILGKYDLVIATSGGSLVLAALCCNWDIDKCLSLFYEKQNRTLVFSKNSFWEKYFPADFVGLFGAGPKYSVKKKYAGLKSLFSEIEAIPMEDLPDFIGKPSLKLVVTTFDALHNKAKFFKSYGKEGKPFDSVNLIQAISGSTNAPIGYFDFPARIKAQRSERNFYLWDGALGGFNNPVAAGLTEAIKLGVSKEEINIISLGTSNKITSQRERKYFYLLYINVIKYRKTKPGLGLKFFGKTVINQAKTILYEPPDWANYMTYIWRFDNNLGQALENKKRFIRLSPLLHRHSQDDNANELDHLINELYDLDMDLTNDDDIELLNQCFEKWKIGEIYNQPIRTNLDTKGDVLHDLGHKYFKEAMADWINMKI</sequence>
<dbReference type="Pfam" id="PF01734">
    <property type="entry name" value="Patatin"/>
    <property type="match status" value="1"/>
</dbReference>
<gene>
    <name evidence="6" type="ORF">CJ263_20045</name>
</gene>
<dbReference type="Proteomes" id="UP000215244">
    <property type="component" value="Chromosome"/>
</dbReference>
<name>A0A223VAL7_9FLAO</name>
<feature type="domain" description="PNPLA" evidence="5">
    <location>
        <begin position="20"/>
        <end position="228"/>
    </location>
</feature>
<proteinExistence type="predicted"/>
<dbReference type="PROSITE" id="PS51635">
    <property type="entry name" value="PNPLA"/>
    <property type="match status" value="1"/>
</dbReference>
<feature type="active site" description="Proton acceptor" evidence="4">
    <location>
        <position position="214"/>
    </location>
</feature>
<organism evidence="6 7">
    <name type="scientific">Maribacter cobaltidurans</name>
    <dbReference type="NCBI Taxonomy" id="1178778"/>
    <lineage>
        <taxon>Bacteria</taxon>
        <taxon>Pseudomonadati</taxon>
        <taxon>Bacteroidota</taxon>
        <taxon>Flavobacteriia</taxon>
        <taxon>Flavobacteriales</taxon>
        <taxon>Flavobacteriaceae</taxon>
        <taxon>Maribacter</taxon>
    </lineage>
</organism>
<dbReference type="EMBL" id="CP022957">
    <property type="protein sequence ID" value="ASV32332.1"/>
    <property type="molecule type" value="Genomic_DNA"/>
</dbReference>
<dbReference type="PANTHER" id="PTHR24185">
    <property type="entry name" value="CALCIUM-INDEPENDENT PHOSPHOLIPASE A2-GAMMA"/>
    <property type="match status" value="1"/>
</dbReference>